<protein>
    <recommendedName>
        <fullName evidence="3">2OG-Fe(II) oxygenase</fullName>
    </recommendedName>
</protein>
<name>A0A2U2BTR2_9PROT</name>
<dbReference type="InterPro" id="IPR012668">
    <property type="entry name" value="CHP02466"/>
</dbReference>
<dbReference type="Proteomes" id="UP000245168">
    <property type="component" value="Unassembled WGS sequence"/>
</dbReference>
<dbReference type="RefSeq" id="WP_109252626.1">
    <property type="nucleotide sequence ID" value="NZ_QEXV01000003.1"/>
</dbReference>
<dbReference type="EMBL" id="QEXV01000003">
    <property type="protein sequence ID" value="PWE17395.1"/>
    <property type="molecule type" value="Genomic_DNA"/>
</dbReference>
<evidence type="ECO:0000313" key="2">
    <source>
        <dbReference type="Proteomes" id="UP000245168"/>
    </source>
</evidence>
<accession>A0A2U2BTR2</accession>
<dbReference type="AlphaFoldDB" id="A0A2U2BTR2"/>
<gene>
    <name evidence="1" type="ORF">DDZ18_06845</name>
</gene>
<evidence type="ECO:0000313" key="1">
    <source>
        <dbReference type="EMBL" id="PWE17395.1"/>
    </source>
</evidence>
<sequence length="65" mass="7328">MNRIGAADVVMGERPRGQPISQHHIQPEPGLLVLFPSWLMHAVRPHNGQRDRISIAMNILLRQVA</sequence>
<proteinExistence type="predicted"/>
<dbReference type="Gene3D" id="2.60.120.620">
    <property type="entry name" value="q2cbj1_9rhob like domain"/>
    <property type="match status" value="1"/>
</dbReference>
<organism evidence="1 2">
    <name type="scientific">Marinicauda salina</name>
    <dbReference type="NCBI Taxonomy" id="2135793"/>
    <lineage>
        <taxon>Bacteria</taxon>
        <taxon>Pseudomonadati</taxon>
        <taxon>Pseudomonadota</taxon>
        <taxon>Alphaproteobacteria</taxon>
        <taxon>Maricaulales</taxon>
        <taxon>Maricaulaceae</taxon>
        <taxon>Marinicauda</taxon>
    </lineage>
</organism>
<comment type="caution">
    <text evidence="1">The sequence shown here is derived from an EMBL/GenBank/DDBJ whole genome shotgun (WGS) entry which is preliminary data.</text>
</comment>
<evidence type="ECO:0008006" key="3">
    <source>
        <dbReference type="Google" id="ProtNLM"/>
    </source>
</evidence>
<reference evidence="2" key="1">
    <citation type="submission" date="2018-05" db="EMBL/GenBank/DDBJ databases">
        <authorList>
            <person name="Liu B.-T."/>
        </authorList>
    </citation>
    <scope>NUCLEOTIDE SEQUENCE [LARGE SCALE GENOMIC DNA]</scope>
    <source>
        <strain evidence="2">WD6-1</strain>
    </source>
</reference>
<dbReference type="OrthoDB" id="9783136at2"/>
<keyword evidence="2" id="KW-1185">Reference proteome</keyword>
<dbReference type="Pfam" id="PF13759">
    <property type="entry name" value="2OG-FeII_Oxy_5"/>
    <property type="match status" value="1"/>
</dbReference>